<dbReference type="Proteomes" id="UP000635477">
    <property type="component" value="Unassembled WGS sequence"/>
</dbReference>
<evidence type="ECO:0000313" key="1">
    <source>
        <dbReference type="EMBL" id="KAF4983067.1"/>
    </source>
</evidence>
<dbReference type="EMBL" id="JABEYC010000084">
    <property type="protein sequence ID" value="KAF4983067.1"/>
    <property type="molecule type" value="Genomic_DNA"/>
</dbReference>
<dbReference type="InterPro" id="IPR027417">
    <property type="entry name" value="P-loop_NTPase"/>
</dbReference>
<accession>A0A8H4UT90</accession>
<evidence type="ECO:0000313" key="2">
    <source>
        <dbReference type="Proteomes" id="UP000635477"/>
    </source>
</evidence>
<dbReference type="OrthoDB" id="432234at2759"/>
<reference evidence="1" key="1">
    <citation type="journal article" date="2020" name="BMC Genomics">
        <title>Correction to: Identification and distribution of gene clusters required for synthesis of sphingolipid metabolism inhibitors in diverse species of the filamentous fungus Fusarium.</title>
        <authorList>
            <person name="Kim H.S."/>
            <person name="Lohmar J.M."/>
            <person name="Busman M."/>
            <person name="Brown D.W."/>
            <person name="Naumann T.A."/>
            <person name="Divon H.H."/>
            <person name="Lysoe E."/>
            <person name="Uhlig S."/>
            <person name="Proctor R.H."/>
        </authorList>
    </citation>
    <scope>NUCLEOTIDE SEQUENCE</scope>
    <source>
        <strain evidence="1">NRRL 22465</strain>
    </source>
</reference>
<gene>
    <name evidence="1" type="ORF">FZEAL_1435</name>
</gene>
<proteinExistence type="predicted"/>
<sequence>MIGVFVKSRQAADNMDEFLYNTKLSVTSIYSGHTNQELEGARRPFRYSNATILITTNTSAQEIDHLPKCHHYEDKRWDIESIFFGIENALGFGVVPTHPSSLSQVERIPCYNFHYRGQQRRYRGHIINPLKNIGSVYSFHCCYPEPIIINRLKP</sequence>
<reference evidence="1" key="2">
    <citation type="submission" date="2020-05" db="EMBL/GenBank/DDBJ databases">
        <authorList>
            <person name="Kim H.-S."/>
            <person name="Proctor R.H."/>
            <person name="Brown D.W."/>
        </authorList>
    </citation>
    <scope>NUCLEOTIDE SEQUENCE</scope>
    <source>
        <strain evidence="1">NRRL 22465</strain>
    </source>
</reference>
<protein>
    <submittedName>
        <fullName evidence="1">Uncharacterized protein</fullName>
    </submittedName>
</protein>
<comment type="caution">
    <text evidence="1">The sequence shown here is derived from an EMBL/GenBank/DDBJ whole genome shotgun (WGS) entry which is preliminary data.</text>
</comment>
<dbReference type="Gene3D" id="3.40.50.300">
    <property type="entry name" value="P-loop containing nucleotide triphosphate hydrolases"/>
    <property type="match status" value="1"/>
</dbReference>
<keyword evidence="2" id="KW-1185">Reference proteome</keyword>
<name>A0A8H4UT90_9HYPO</name>
<organism evidence="1 2">
    <name type="scientific">Fusarium zealandicum</name>
    <dbReference type="NCBI Taxonomy" id="1053134"/>
    <lineage>
        <taxon>Eukaryota</taxon>
        <taxon>Fungi</taxon>
        <taxon>Dikarya</taxon>
        <taxon>Ascomycota</taxon>
        <taxon>Pezizomycotina</taxon>
        <taxon>Sordariomycetes</taxon>
        <taxon>Hypocreomycetidae</taxon>
        <taxon>Hypocreales</taxon>
        <taxon>Nectriaceae</taxon>
        <taxon>Fusarium</taxon>
        <taxon>Fusarium staphyleae species complex</taxon>
    </lineage>
</organism>
<dbReference type="AlphaFoldDB" id="A0A8H4UT90"/>